<sequence>MKDAIPLVAQHVPNPLTASPSSGERLKTDMKSAQFMTASGLQTRHNPRTTSKELTQVFNLSHSRWIPRISCAGVLQDNLHNVPAYAYVESQFRRFQVTGEKECRGKEEAKHMAQTYLCLLKSVRLQEELNAQYKGKGERSIESSARMVGLALPQKPADLDNTPPPR</sequence>
<dbReference type="InterPro" id="IPR037667">
    <property type="entry name" value="FMC1_homologue"/>
</dbReference>
<dbReference type="OrthoDB" id="551431at2759"/>
<reference evidence="4 5" key="1">
    <citation type="submission" date="2018-04" db="EMBL/GenBank/DDBJ databases">
        <title>The genome of golden apple snail Pomacea canaliculata provides insight into stress tolerance and invasive adaptation.</title>
        <authorList>
            <person name="Liu C."/>
            <person name="Liu B."/>
            <person name="Ren Y."/>
            <person name="Zhang Y."/>
            <person name="Wang H."/>
            <person name="Li S."/>
            <person name="Jiang F."/>
            <person name="Yin L."/>
            <person name="Zhang G."/>
            <person name="Qian W."/>
            <person name="Fan W."/>
        </authorList>
    </citation>
    <scope>NUCLEOTIDE SEQUENCE [LARGE SCALE GENOMIC DNA]</scope>
    <source>
        <strain evidence="4">SZHN2017</strain>
        <tissue evidence="4">Muscle</tissue>
    </source>
</reference>
<dbReference type="STRING" id="400727.A0A2T7PQL8"/>
<evidence type="ECO:0000256" key="2">
    <source>
        <dbReference type="ARBA" id="ARBA00013846"/>
    </source>
</evidence>
<evidence type="ECO:0000313" key="4">
    <source>
        <dbReference type="EMBL" id="PVD35708.1"/>
    </source>
</evidence>
<feature type="region of interest" description="Disordered" evidence="3">
    <location>
        <begin position="144"/>
        <end position="166"/>
    </location>
</feature>
<dbReference type="GO" id="GO:0005739">
    <property type="term" value="C:mitochondrion"/>
    <property type="evidence" value="ECO:0007669"/>
    <property type="project" value="TreeGrafter"/>
</dbReference>
<protein>
    <recommendedName>
        <fullName evidence="2">Protein FMC1 homolog</fullName>
    </recommendedName>
</protein>
<proteinExistence type="inferred from homology"/>
<name>A0A2T7PQL8_POMCA</name>
<evidence type="ECO:0000256" key="3">
    <source>
        <dbReference type="SAM" id="MobiDB-lite"/>
    </source>
</evidence>
<organism evidence="4 5">
    <name type="scientific">Pomacea canaliculata</name>
    <name type="common">Golden apple snail</name>
    <dbReference type="NCBI Taxonomy" id="400727"/>
    <lineage>
        <taxon>Eukaryota</taxon>
        <taxon>Metazoa</taxon>
        <taxon>Spiralia</taxon>
        <taxon>Lophotrochozoa</taxon>
        <taxon>Mollusca</taxon>
        <taxon>Gastropoda</taxon>
        <taxon>Caenogastropoda</taxon>
        <taxon>Architaenioglossa</taxon>
        <taxon>Ampullarioidea</taxon>
        <taxon>Ampullariidae</taxon>
        <taxon>Pomacea</taxon>
    </lineage>
</organism>
<dbReference type="AlphaFoldDB" id="A0A2T7PQL8"/>
<comment type="caution">
    <text evidence="4">The sequence shown here is derived from an EMBL/GenBank/DDBJ whole genome shotgun (WGS) entry which is preliminary data.</text>
</comment>
<dbReference type="Proteomes" id="UP000245119">
    <property type="component" value="Linkage Group LG2"/>
</dbReference>
<accession>A0A2T7PQL8</accession>
<dbReference type="PANTHER" id="PTHR31716">
    <property type="entry name" value="PROTEIN FMC1 HOMOLOG"/>
    <property type="match status" value="1"/>
</dbReference>
<evidence type="ECO:0000313" key="5">
    <source>
        <dbReference type="Proteomes" id="UP000245119"/>
    </source>
</evidence>
<gene>
    <name evidence="4" type="ORF">C0Q70_02671</name>
</gene>
<keyword evidence="5" id="KW-1185">Reference proteome</keyword>
<dbReference type="PANTHER" id="PTHR31716:SF1">
    <property type="entry name" value="PROTEIN FMC1 HOMOLOG"/>
    <property type="match status" value="1"/>
</dbReference>
<dbReference type="EMBL" id="PZQS01000002">
    <property type="protein sequence ID" value="PVD35708.1"/>
    <property type="molecule type" value="Genomic_DNA"/>
</dbReference>
<evidence type="ECO:0000256" key="1">
    <source>
        <dbReference type="ARBA" id="ARBA00009058"/>
    </source>
</evidence>
<comment type="similarity">
    <text evidence="1">Belongs to the FMC1 family.</text>
</comment>